<comment type="caution">
    <text evidence="20">The sequence shown here is derived from an EMBL/GenBank/DDBJ whole genome shotgun (WGS) entry which is preliminary data.</text>
</comment>
<comment type="catalytic activity">
    <reaction evidence="13">
        <text>4-methyl-5-(2-phosphooxyethyl)-thiazole + 4-amino-2-methyl-5-(diphosphooxymethyl)pyrimidine + H(+) = thiamine phosphate + diphosphate</text>
        <dbReference type="Rhea" id="RHEA:22328"/>
        <dbReference type="ChEBI" id="CHEBI:15378"/>
        <dbReference type="ChEBI" id="CHEBI:33019"/>
        <dbReference type="ChEBI" id="CHEBI:37575"/>
        <dbReference type="ChEBI" id="CHEBI:57841"/>
        <dbReference type="ChEBI" id="CHEBI:58296"/>
        <dbReference type="EC" id="2.5.1.3"/>
    </reaction>
</comment>
<dbReference type="FunFam" id="3.20.20.70:FF:000104">
    <property type="entry name" value="Thiamine biosynthetic bifunctional enzyme"/>
    <property type="match status" value="1"/>
</dbReference>
<dbReference type="Proteomes" id="UP000742024">
    <property type="component" value="Unassembled WGS sequence"/>
</dbReference>
<protein>
    <recommendedName>
        <fullName evidence="18">Thiamine phosphate synthase/TenI domain-containing protein</fullName>
    </recommendedName>
</protein>
<dbReference type="InterPro" id="IPR013785">
    <property type="entry name" value="Aldolase_TIM"/>
</dbReference>
<dbReference type="EMBL" id="SRPR01000010">
    <property type="protein sequence ID" value="KAG5967802.1"/>
    <property type="molecule type" value="Genomic_DNA"/>
</dbReference>
<dbReference type="InterPro" id="IPR029056">
    <property type="entry name" value="Ribokinase-like"/>
</dbReference>
<keyword evidence="11" id="KW-0460">Magnesium</keyword>
<evidence type="ECO:0000313" key="20">
    <source>
        <dbReference type="EMBL" id="KAG5975953.1"/>
    </source>
</evidence>
<evidence type="ECO:0000256" key="3">
    <source>
        <dbReference type="ARBA" id="ARBA00003814"/>
    </source>
</evidence>
<evidence type="ECO:0000256" key="14">
    <source>
        <dbReference type="ARBA" id="ARBA00047851"/>
    </source>
</evidence>
<evidence type="ECO:0000313" key="21">
    <source>
        <dbReference type="Proteomes" id="UP000742024"/>
    </source>
</evidence>
<comment type="cofactor">
    <cofactor evidence="2">
        <name>Mg(2+)</name>
        <dbReference type="ChEBI" id="CHEBI:18420"/>
    </cofactor>
</comment>
<comment type="pathway">
    <text evidence="5">Cofactor biosynthesis; thiamine diphosphate biosynthesis; thiamine phosphate from 4-amino-2-methyl-5-diphosphomethylpyrimidine and 4-methyl-5-(2-phosphoethyl)-thiazole: step 1/1.</text>
</comment>
<evidence type="ECO:0000256" key="11">
    <source>
        <dbReference type="ARBA" id="ARBA00022842"/>
    </source>
</evidence>
<dbReference type="EMBL" id="SRPS01000020">
    <property type="protein sequence ID" value="KAG5975953.1"/>
    <property type="molecule type" value="Genomic_DNA"/>
</dbReference>
<dbReference type="AlphaFoldDB" id="A0A9P7MXS5"/>
<keyword evidence="8" id="KW-0547">Nucleotide-binding</keyword>
<comment type="catalytic activity">
    <reaction evidence="1">
        <text>5-(2-hydroxyethyl)-4-methylthiazole + ATP = 4-methyl-5-(2-phosphooxyethyl)-thiazole + ADP + H(+)</text>
        <dbReference type="Rhea" id="RHEA:24212"/>
        <dbReference type="ChEBI" id="CHEBI:15378"/>
        <dbReference type="ChEBI" id="CHEBI:17957"/>
        <dbReference type="ChEBI" id="CHEBI:30616"/>
        <dbReference type="ChEBI" id="CHEBI:58296"/>
        <dbReference type="ChEBI" id="CHEBI:456216"/>
        <dbReference type="EC" id="2.7.1.50"/>
    </reaction>
</comment>
<dbReference type="HAMAP" id="MF_00228">
    <property type="entry name" value="Thz_kinase"/>
    <property type="match status" value="1"/>
</dbReference>
<dbReference type="OrthoDB" id="4994at2759"/>
<reference evidence="20 21" key="1">
    <citation type="journal article" date="2020" name="bioRxiv">
        <title>Whole genome comparisons of ergot fungi reveals the divergence and evolution of species within the genus Claviceps are the result of varying mechanisms driving genome evolution and host range expansion.</title>
        <authorList>
            <person name="Wyka S.A."/>
            <person name="Mondo S.J."/>
            <person name="Liu M."/>
            <person name="Dettman J."/>
            <person name="Nalam V."/>
            <person name="Broders K.D."/>
        </authorList>
    </citation>
    <scope>NUCLEOTIDE SEQUENCE</scope>
    <source>
        <strain evidence="20">CCC 1102</strain>
        <strain evidence="19 21">LM583</strain>
    </source>
</reference>
<dbReference type="SUPFAM" id="SSF51391">
    <property type="entry name" value="Thiamin phosphate synthase"/>
    <property type="match status" value="1"/>
</dbReference>
<evidence type="ECO:0000256" key="5">
    <source>
        <dbReference type="ARBA" id="ARBA00005165"/>
    </source>
</evidence>
<dbReference type="GO" id="GO:0004417">
    <property type="term" value="F:hydroxyethylthiazole kinase activity"/>
    <property type="evidence" value="ECO:0007669"/>
    <property type="project" value="UniProtKB-EC"/>
</dbReference>
<dbReference type="InterPro" id="IPR000417">
    <property type="entry name" value="Hyethyz_kinase"/>
</dbReference>
<dbReference type="NCBIfam" id="NF006830">
    <property type="entry name" value="PRK09355.1"/>
    <property type="match status" value="1"/>
</dbReference>
<keyword evidence="7" id="KW-0479">Metal-binding</keyword>
<name>A0A9P7MXS5_9HYPO</name>
<accession>A0A9P7MXS5</accession>
<organism evidence="20 22">
    <name type="scientific">Claviceps arundinis</name>
    <dbReference type="NCBI Taxonomy" id="1623583"/>
    <lineage>
        <taxon>Eukaryota</taxon>
        <taxon>Fungi</taxon>
        <taxon>Dikarya</taxon>
        <taxon>Ascomycota</taxon>
        <taxon>Pezizomycotina</taxon>
        <taxon>Sordariomycetes</taxon>
        <taxon>Hypocreomycetidae</taxon>
        <taxon>Hypocreales</taxon>
        <taxon>Clavicipitaceae</taxon>
        <taxon>Claviceps</taxon>
    </lineage>
</organism>
<comment type="similarity">
    <text evidence="16">In the C-terminal section; belongs to the Thz kinase family.</text>
</comment>
<keyword evidence="21" id="KW-1185">Reference proteome</keyword>
<evidence type="ECO:0000256" key="15">
    <source>
        <dbReference type="ARBA" id="ARBA00047883"/>
    </source>
</evidence>
<comment type="similarity">
    <text evidence="17">In the N-terminal section; belongs to the thiamine-phosphate synthase family.</text>
</comment>
<dbReference type="PRINTS" id="PR01099">
    <property type="entry name" value="HYETHTZKNASE"/>
</dbReference>
<dbReference type="PANTHER" id="PTHR20857">
    <property type="entry name" value="THIAMINE-PHOSPHATE PYROPHOSPHORYLASE"/>
    <property type="match status" value="1"/>
</dbReference>
<dbReference type="InterPro" id="IPR034291">
    <property type="entry name" value="TMP_synthase"/>
</dbReference>
<comment type="function">
    <text evidence="3">Condenses 4-methyl-5-(beta-hydroxyethyl)thiazole monophosphate (THZ-P) and 2-methyl-4-amino-5-hydroxymethyl pyrimidine pyrophosphate (HMP-PP) to form thiamine monophosphate (TMP).</text>
</comment>
<sequence>MESQPDYSVYLVTDSTPEILADKHLPAVVEAALRGGVTMVQYRDKTGSKADVVAMARELHRVTQKYDVPLLINDRVDVAVEVGCEGVHIGQDDMEFQQARKLLGPDKIIGVTANSEAEALSACAAGADYLGLGTVYATATKKDTKSIIGPSGVRTILNALNEAGYSSTPTVCIGGVNATNASTVLLQSASPHKSLDGIAVVSAVMAAEDPAAVSRDLMGKVVCAKIADAVAAVGRKTPLSHNMTNLVVQNFAANVALSIGASPIMANYAEEAADLANLGGGALVLNMGTVTPDGIKNYIQALKAYNVAKRPVVFDPVGAGATSVRRSATQTLLSSGSFTIIKGNQAEIQTVYGATVTQRGVDSSGPSLSIAQRATLVQSLARRRQCVVLLTGPTDLISDGKRTLRIDNGHELLGTVTGTGCTLGTAVSAMAAAYEADALVAAVAGTVMFGVAAERAARRENVRGPGSFVPAFLDELYGIRCETGRGDLGWLDMARVAVVEVKQEE</sequence>
<comment type="catalytic activity">
    <reaction evidence="15">
        <text>2-[(2R,5Z)-2-carboxy-4-methylthiazol-5(2H)-ylidene]ethyl phosphate + 4-amino-2-methyl-5-(diphosphooxymethyl)pyrimidine + 2 H(+) = thiamine phosphate + CO2 + diphosphate</text>
        <dbReference type="Rhea" id="RHEA:47844"/>
        <dbReference type="ChEBI" id="CHEBI:15378"/>
        <dbReference type="ChEBI" id="CHEBI:16526"/>
        <dbReference type="ChEBI" id="CHEBI:33019"/>
        <dbReference type="ChEBI" id="CHEBI:37575"/>
        <dbReference type="ChEBI" id="CHEBI:57841"/>
        <dbReference type="ChEBI" id="CHEBI:62899"/>
        <dbReference type="EC" id="2.5.1.3"/>
    </reaction>
</comment>
<evidence type="ECO:0000256" key="9">
    <source>
        <dbReference type="ARBA" id="ARBA00022777"/>
    </source>
</evidence>
<evidence type="ECO:0000313" key="19">
    <source>
        <dbReference type="EMBL" id="KAG5967802.1"/>
    </source>
</evidence>
<dbReference type="Pfam" id="PF02581">
    <property type="entry name" value="TMP-TENI"/>
    <property type="match status" value="1"/>
</dbReference>
<dbReference type="InterPro" id="IPR036206">
    <property type="entry name" value="ThiamineP_synth_sf"/>
</dbReference>
<gene>
    <name evidence="20" type="ORF">E4U56_002992</name>
    <name evidence="19" type="ORF">E4U57_000157</name>
</gene>
<dbReference type="FunFam" id="3.40.1190.20:FF:000042">
    <property type="entry name" value="Probable thiamine biosynthetic bifunctional enzyme"/>
    <property type="match status" value="1"/>
</dbReference>
<keyword evidence="9" id="KW-0418">Kinase</keyword>
<evidence type="ECO:0000256" key="1">
    <source>
        <dbReference type="ARBA" id="ARBA00001771"/>
    </source>
</evidence>
<dbReference type="Gene3D" id="3.40.1190.20">
    <property type="match status" value="1"/>
</dbReference>
<evidence type="ECO:0000256" key="13">
    <source>
        <dbReference type="ARBA" id="ARBA00047334"/>
    </source>
</evidence>
<evidence type="ECO:0000256" key="16">
    <source>
        <dbReference type="ARBA" id="ARBA00061146"/>
    </source>
</evidence>
<evidence type="ECO:0000256" key="8">
    <source>
        <dbReference type="ARBA" id="ARBA00022741"/>
    </source>
</evidence>
<evidence type="ECO:0000256" key="4">
    <source>
        <dbReference type="ARBA" id="ARBA00004868"/>
    </source>
</evidence>
<evidence type="ECO:0000259" key="18">
    <source>
        <dbReference type="Pfam" id="PF02581"/>
    </source>
</evidence>
<dbReference type="InterPro" id="IPR022998">
    <property type="entry name" value="ThiamineP_synth_TenI"/>
</dbReference>
<evidence type="ECO:0000256" key="7">
    <source>
        <dbReference type="ARBA" id="ARBA00022723"/>
    </source>
</evidence>
<dbReference type="Pfam" id="PF02110">
    <property type="entry name" value="HK"/>
    <property type="match status" value="1"/>
</dbReference>
<proteinExistence type="inferred from homology"/>
<keyword evidence="6" id="KW-0808">Transferase</keyword>
<evidence type="ECO:0000256" key="10">
    <source>
        <dbReference type="ARBA" id="ARBA00022840"/>
    </source>
</evidence>
<dbReference type="CDD" id="cd01170">
    <property type="entry name" value="THZ_kinase"/>
    <property type="match status" value="1"/>
</dbReference>
<dbReference type="NCBIfam" id="TIGR00693">
    <property type="entry name" value="thiE"/>
    <property type="match status" value="1"/>
</dbReference>
<dbReference type="GO" id="GO:0000287">
    <property type="term" value="F:magnesium ion binding"/>
    <property type="evidence" value="ECO:0007669"/>
    <property type="project" value="InterPro"/>
</dbReference>
<dbReference type="PANTHER" id="PTHR20857:SF23">
    <property type="entry name" value="THIAMINE BIOSYNTHETIC BIFUNCTIONAL ENZYME"/>
    <property type="match status" value="1"/>
</dbReference>
<dbReference type="HAMAP" id="MF_00097">
    <property type="entry name" value="TMP_synthase"/>
    <property type="match status" value="1"/>
</dbReference>
<dbReference type="Proteomes" id="UP000784919">
    <property type="component" value="Unassembled WGS sequence"/>
</dbReference>
<keyword evidence="12" id="KW-0784">Thiamine biosynthesis</keyword>
<evidence type="ECO:0000256" key="17">
    <source>
        <dbReference type="ARBA" id="ARBA00061283"/>
    </source>
</evidence>
<dbReference type="Gene3D" id="3.20.20.70">
    <property type="entry name" value="Aldolase class I"/>
    <property type="match status" value="1"/>
</dbReference>
<dbReference type="NCBIfam" id="TIGR00694">
    <property type="entry name" value="thiM"/>
    <property type="match status" value="1"/>
</dbReference>
<feature type="domain" description="Thiamine phosphate synthase/TenI" evidence="18">
    <location>
        <begin position="9"/>
        <end position="204"/>
    </location>
</feature>
<evidence type="ECO:0000256" key="12">
    <source>
        <dbReference type="ARBA" id="ARBA00022977"/>
    </source>
</evidence>
<dbReference type="CDD" id="cd00564">
    <property type="entry name" value="TMP_TenI"/>
    <property type="match status" value="1"/>
</dbReference>
<keyword evidence="10" id="KW-0067">ATP-binding</keyword>
<dbReference type="SUPFAM" id="SSF53613">
    <property type="entry name" value="Ribokinase-like"/>
    <property type="match status" value="1"/>
</dbReference>
<evidence type="ECO:0000256" key="2">
    <source>
        <dbReference type="ARBA" id="ARBA00001946"/>
    </source>
</evidence>
<evidence type="ECO:0000256" key="6">
    <source>
        <dbReference type="ARBA" id="ARBA00022679"/>
    </source>
</evidence>
<comment type="pathway">
    <text evidence="4">Cofactor biosynthesis; thiamine diphosphate biosynthesis; 4-methyl-5-(2-phosphoethyl)-thiazole from 5-(2-hydroxyethyl)-4-methylthiazole: step 1/1.</text>
</comment>
<dbReference type="GO" id="GO:0005737">
    <property type="term" value="C:cytoplasm"/>
    <property type="evidence" value="ECO:0007669"/>
    <property type="project" value="TreeGrafter"/>
</dbReference>
<comment type="catalytic activity">
    <reaction evidence="14">
        <text>2-(2-carboxy-4-methylthiazol-5-yl)ethyl phosphate + 4-amino-2-methyl-5-(diphosphooxymethyl)pyrimidine + 2 H(+) = thiamine phosphate + CO2 + diphosphate</text>
        <dbReference type="Rhea" id="RHEA:47848"/>
        <dbReference type="ChEBI" id="CHEBI:15378"/>
        <dbReference type="ChEBI" id="CHEBI:16526"/>
        <dbReference type="ChEBI" id="CHEBI:33019"/>
        <dbReference type="ChEBI" id="CHEBI:37575"/>
        <dbReference type="ChEBI" id="CHEBI:57841"/>
        <dbReference type="ChEBI" id="CHEBI:62890"/>
        <dbReference type="EC" id="2.5.1.3"/>
    </reaction>
</comment>
<evidence type="ECO:0000313" key="22">
    <source>
        <dbReference type="Proteomes" id="UP000784919"/>
    </source>
</evidence>
<dbReference type="GO" id="GO:0004789">
    <property type="term" value="F:thiamine-phosphate diphosphorylase activity"/>
    <property type="evidence" value="ECO:0007669"/>
    <property type="project" value="UniProtKB-EC"/>
</dbReference>
<dbReference type="GO" id="GO:0005524">
    <property type="term" value="F:ATP binding"/>
    <property type="evidence" value="ECO:0007669"/>
    <property type="project" value="UniProtKB-KW"/>
</dbReference>
<dbReference type="GO" id="GO:0009228">
    <property type="term" value="P:thiamine biosynthetic process"/>
    <property type="evidence" value="ECO:0007669"/>
    <property type="project" value="UniProtKB-KW"/>
</dbReference>